<comment type="caution">
    <text evidence="8">The sequence shown here is derived from an EMBL/GenBank/DDBJ whole genome shotgun (WGS) entry which is preliminary data.</text>
</comment>
<dbReference type="PROSITE" id="PS51471">
    <property type="entry name" value="FE2OG_OXY"/>
    <property type="match status" value="1"/>
</dbReference>
<gene>
    <name evidence="8" type="ORF">Naga_100423g3</name>
</gene>
<evidence type="ECO:0000259" key="7">
    <source>
        <dbReference type="PROSITE" id="PS51471"/>
    </source>
</evidence>
<dbReference type="GO" id="GO:0016491">
    <property type="term" value="F:oxidoreductase activity"/>
    <property type="evidence" value="ECO:0007669"/>
    <property type="project" value="UniProtKB-KW"/>
</dbReference>
<dbReference type="Pfam" id="PF03171">
    <property type="entry name" value="2OG-FeII_Oxy"/>
    <property type="match status" value="1"/>
</dbReference>
<dbReference type="InterPro" id="IPR044861">
    <property type="entry name" value="IPNS-like_FE2OG_OXY"/>
</dbReference>
<evidence type="ECO:0000313" key="8">
    <source>
        <dbReference type="EMBL" id="EWM20786.1"/>
    </source>
</evidence>
<keyword evidence="2 5" id="KW-0479">Metal-binding</keyword>
<evidence type="ECO:0000256" key="5">
    <source>
        <dbReference type="RuleBase" id="RU003682"/>
    </source>
</evidence>
<comment type="similarity">
    <text evidence="1 5">Belongs to the iron/ascorbate-dependent oxidoreductase family.</text>
</comment>
<dbReference type="Pfam" id="PF14226">
    <property type="entry name" value="DIOX_N"/>
    <property type="match status" value="1"/>
</dbReference>
<evidence type="ECO:0000256" key="4">
    <source>
        <dbReference type="ARBA" id="ARBA00023004"/>
    </source>
</evidence>
<protein>
    <submittedName>
        <fullName evidence="8">Isopenicillin N synthase</fullName>
    </submittedName>
</protein>
<dbReference type="Gene3D" id="2.60.120.330">
    <property type="entry name" value="B-lactam Antibiotic, Isopenicillin N Synthase, Chain"/>
    <property type="match status" value="1"/>
</dbReference>
<dbReference type="GO" id="GO:0046872">
    <property type="term" value="F:metal ion binding"/>
    <property type="evidence" value="ECO:0007669"/>
    <property type="project" value="UniProtKB-KW"/>
</dbReference>
<evidence type="ECO:0000256" key="6">
    <source>
        <dbReference type="SAM" id="Phobius"/>
    </source>
</evidence>
<dbReference type="SUPFAM" id="SSF51197">
    <property type="entry name" value="Clavaminate synthase-like"/>
    <property type="match status" value="1"/>
</dbReference>
<evidence type="ECO:0000256" key="3">
    <source>
        <dbReference type="ARBA" id="ARBA00023002"/>
    </source>
</evidence>
<dbReference type="PANTHER" id="PTHR10209:SF867">
    <property type="entry name" value="2-OXOGLUTARATE (2OG) AND FE(II)-DEPENDENT OXYGENASE SUPERFAMILY PROTEIN"/>
    <property type="match status" value="1"/>
</dbReference>
<accession>W7TK46</accession>
<dbReference type="InterPro" id="IPR027443">
    <property type="entry name" value="IPNS-like_sf"/>
</dbReference>
<sequence>MDLYHTMGFCCSIYFLKAVILPFYSRVFLRLPEYLFVQHRSGSYLYPRYFSGCVPASCVTRSYRPLFFRFITSREISTYQLRFRLTVFPFSSFVSGQAFFSLPLDEKEKVSVRHNKINRGYTAFEEETLDPTRQTRGDTKEGFYLGREVAMESEEARSFPLHGPNVWPDPVKLPRWRPVMNAYFTALSSLGLRTVRLLLRALGLPEHHLDDTFTRPMAALRLLHYSTQASNPSEGVYAAGAHTDYGMFTFLMTDHTPGLQVWRGGAGQEDGSWQEVPAVEGAFIVNLGDMLQRWTNDVFKSTAHRVVIQEATEEGRYSAPFFYEPNFDTLVACLPGFVKEGEVPRHVPIKSGEYLLGKYRQTHRDFVEKADDNHTLENHAG</sequence>
<dbReference type="InterPro" id="IPR026992">
    <property type="entry name" value="DIOX_N"/>
</dbReference>
<evidence type="ECO:0000256" key="1">
    <source>
        <dbReference type="ARBA" id="ARBA00008056"/>
    </source>
</evidence>
<feature type="transmembrane region" description="Helical" evidence="6">
    <location>
        <begin position="6"/>
        <end position="24"/>
    </location>
</feature>
<dbReference type="OrthoDB" id="288590at2759"/>
<reference evidence="8 9" key="1">
    <citation type="journal article" date="2014" name="Mol. Plant">
        <title>Chromosome Scale Genome Assembly and Transcriptome Profiling of Nannochloropsis gaditana in Nitrogen Depletion.</title>
        <authorList>
            <person name="Corteggiani Carpinelli E."/>
            <person name="Telatin A."/>
            <person name="Vitulo N."/>
            <person name="Forcato C."/>
            <person name="D'Angelo M."/>
            <person name="Schiavon R."/>
            <person name="Vezzi A."/>
            <person name="Giacometti G.M."/>
            <person name="Morosinotto T."/>
            <person name="Valle G."/>
        </authorList>
    </citation>
    <scope>NUCLEOTIDE SEQUENCE [LARGE SCALE GENOMIC DNA]</scope>
    <source>
        <strain evidence="8 9">B-31</strain>
    </source>
</reference>
<dbReference type="EMBL" id="AZIL01002811">
    <property type="protein sequence ID" value="EWM20786.1"/>
    <property type="molecule type" value="Genomic_DNA"/>
</dbReference>
<name>W7TK46_9STRA</name>
<keyword evidence="6" id="KW-0812">Transmembrane</keyword>
<proteinExistence type="inferred from homology"/>
<dbReference type="Proteomes" id="UP000019335">
    <property type="component" value="Unassembled WGS sequence"/>
</dbReference>
<dbReference type="AlphaFoldDB" id="W7TK46"/>
<evidence type="ECO:0000313" key="9">
    <source>
        <dbReference type="Proteomes" id="UP000019335"/>
    </source>
</evidence>
<feature type="domain" description="Fe2OG dioxygenase" evidence="7">
    <location>
        <begin position="215"/>
        <end position="325"/>
    </location>
</feature>
<keyword evidence="6" id="KW-1133">Transmembrane helix</keyword>
<dbReference type="InterPro" id="IPR005123">
    <property type="entry name" value="Oxoglu/Fe-dep_dioxygenase_dom"/>
</dbReference>
<evidence type="ECO:0000256" key="2">
    <source>
        <dbReference type="ARBA" id="ARBA00022723"/>
    </source>
</evidence>
<dbReference type="PANTHER" id="PTHR10209">
    <property type="entry name" value="OXIDOREDUCTASE, 2OG-FE II OXYGENASE FAMILY PROTEIN"/>
    <property type="match status" value="1"/>
</dbReference>
<keyword evidence="3 5" id="KW-0560">Oxidoreductase</keyword>
<organism evidence="8 9">
    <name type="scientific">Nannochloropsis gaditana</name>
    <dbReference type="NCBI Taxonomy" id="72520"/>
    <lineage>
        <taxon>Eukaryota</taxon>
        <taxon>Sar</taxon>
        <taxon>Stramenopiles</taxon>
        <taxon>Ochrophyta</taxon>
        <taxon>Eustigmatophyceae</taxon>
        <taxon>Eustigmatales</taxon>
        <taxon>Monodopsidaceae</taxon>
        <taxon>Nannochloropsis</taxon>
    </lineage>
</organism>
<keyword evidence="4 5" id="KW-0408">Iron</keyword>
<keyword evidence="9" id="KW-1185">Reference proteome</keyword>
<keyword evidence="6" id="KW-0472">Membrane</keyword>